<evidence type="ECO:0008006" key="3">
    <source>
        <dbReference type="Google" id="ProtNLM"/>
    </source>
</evidence>
<organism evidence="1 2">
    <name type="scientific">Streptomyces coffeae</name>
    <dbReference type="NCBI Taxonomy" id="621382"/>
    <lineage>
        <taxon>Bacteria</taxon>
        <taxon>Bacillati</taxon>
        <taxon>Actinomycetota</taxon>
        <taxon>Actinomycetes</taxon>
        <taxon>Kitasatosporales</taxon>
        <taxon>Streptomycetaceae</taxon>
        <taxon>Streptomyces</taxon>
    </lineage>
</organism>
<comment type="caution">
    <text evidence="1">The sequence shown here is derived from an EMBL/GenBank/DDBJ whole genome shotgun (WGS) entry which is preliminary data.</text>
</comment>
<protein>
    <recommendedName>
        <fullName evidence="3">DUF1963 domain-containing protein</fullName>
    </recommendedName>
</protein>
<dbReference type="RefSeq" id="WP_201876838.1">
    <property type="nucleotide sequence ID" value="NZ_JAERRF010000013.1"/>
</dbReference>
<dbReference type="Proteomes" id="UP000634229">
    <property type="component" value="Unassembled WGS sequence"/>
</dbReference>
<accession>A0ABS1NH70</accession>
<sequence>MAMMVLPLDDAWLDRILEFAELPWSRQAHDDLFVRNGWHLEGEDGEPVVHWVDIWPLAEDFDKGWHISLGEYPGCDERDAAPTVVCDHPECRKDCSVMLPVAYSAFGVVDHDDVPVPPEEYWDLDSMGGGTWLPEAVEDDWEAEYRRVEACVRGRLGEPSGLEPAEMLDAERGMVWERGAYLVTLFCGPEWYAYGRYEWIGIEVRPRG</sequence>
<reference evidence="1 2" key="1">
    <citation type="submission" date="2021-01" db="EMBL/GenBank/DDBJ databases">
        <title>WGS of actinomycetes isolated from Thailand.</title>
        <authorList>
            <person name="Thawai C."/>
        </authorList>
    </citation>
    <scope>NUCLEOTIDE SEQUENCE [LARGE SCALE GENOMIC DNA]</scope>
    <source>
        <strain evidence="1 2">CA1R205</strain>
    </source>
</reference>
<evidence type="ECO:0000313" key="2">
    <source>
        <dbReference type="Proteomes" id="UP000634229"/>
    </source>
</evidence>
<name>A0ABS1NH70_9ACTN</name>
<gene>
    <name evidence="1" type="ORF">JK363_22685</name>
</gene>
<evidence type="ECO:0000313" key="1">
    <source>
        <dbReference type="EMBL" id="MBL1099423.1"/>
    </source>
</evidence>
<keyword evidence="2" id="KW-1185">Reference proteome</keyword>
<dbReference type="EMBL" id="JAERRF010000013">
    <property type="protein sequence ID" value="MBL1099423.1"/>
    <property type="molecule type" value="Genomic_DNA"/>
</dbReference>
<proteinExistence type="predicted"/>